<dbReference type="Proteomes" id="UP000688947">
    <property type="component" value="Unassembled WGS sequence"/>
</dbReference>
<reference evidence="2" key="2">
    <citation type="submission" date="2018-10" db="EMBL/GenBank/DDBJ databases">
        <title>Effector identification in a new, highly contiguous assembly of the strawberry crown rot pathogen Phytophthora cactorum.</title>
        <authorList>
            <person name="Armitage A.D."/>
            <person name="Nellist C.F."/>
            <person name="Bates H."/>
            <person name="Vickerstaff R.J."/>
            <person name="Harrison R.J."/>
        </authorList>
    </citation>
    <scope>NUCLEOTIDE SEQUENCE</scope>
    <source>
        <strain evidence="2">15-7</strain>
        <strain evidence="3">4032</strain>
        <strain evidence="4">4040</strain>
        <strain evidence="5">P415</strain>
        <strain evidence="6">P421</strain>
    </source>
</reference>
<evidence type="ECO:0000313" key="4">
    <source>
        <dbReference type="EMBL" id="KAG2945171.1"/>
    </source>
</evidence>
<evidence type="ECO:0000313" key="5">
    <source>
        <dbReference type="EMBL" id="KAG2985139.1"/>
    </source>
</evidence>
<dbReference type="EMBL" id="RCMV01000197">
    <property type="protein sequence ID" value="KAG3222019.1"/>
    <property type="molecule type" value="Genomic_DNA"/>
</dbReference>
<evidence type="ECO:0000313" key="7">
    <source>
        <dbReference type="EMBL" id="KAG6956504.1"/>
    </source>
</evidence>
<sequence length="198" mass="22354">METPYSTPESSSALAVLLGNGWSLPDQQVCQSTKPCGDDDFPALHGTDTKSEFDATDLDAQPKEKPKRVYKKRKSTYSMCKKEKMDLETEITDLMAKLDVLQLRTLIQQGGEDPSLRRQLYLNGVLRNTIQEHHLTVARVRAMLTSSTVVRPTEMYIHLASEPAIRHETMNALREPKLYYAGQFITQLSLGLHPTANY</sequence>
<dbReference type="Proteomes" id="UP000736787">
    <property type="component" value="Unassembled WGS sequence"/>
</dbReference>
<reference evidence="8 9" key="1">
    <citation type="submission" date="2018-01" db="EMBL/GenBank/DDBJ databases">
        <title>Draft genome of the strawberry crown rot pathogen Phytophthora cactorum.</title>
        <authorList>
            <person name="Armitage A.D."/>
            <person name="Lysoe E."/>
            <person name="Nellist C.F."/>
            <person name="Harrison R.J."/>
            <person name="Brurberg M.B."/>
        </authorList>
    </citation>
    <scope>NUCLEOTIDE SEQUENCE [LARGE SCALE GENOMIC DNA]</scope>
    <source>
        <strain evidence="8 9">10300</strain>
    </source>
</reference>
<evidence type="ECO:0000313" key="3">
    <source>
        <dbReference type="EMBL" id="KAG2922629.1"/>
    </source>
</evidence>
<evidence type="ECO:0000313" key="2">
    <source>
        <dbReference type="EMBL" id="KAG2858883.1"/>
    </source>
</evidence>
<dbReference type="AlphaFoldDB" id="A0A329RNR7"/>
<evidence type="ECO:0000313" key="9">
    <source>
        <dbReference type="Proteomes" id="UP000251314"/>
    </source>
</evidence>
<organism evidence="8 9">
    <name type="scientific">Phytophthora cactorum</name>
    <dbReference type="NCBI Taxonomy" id="29920"/>
    <lineage>
        <taxon>Eukaryota</taxon>
        <taxon>Sar</taxon>
        <taxon>Stramenopiles</taxon>
        <taxon>Oomycota</taxon>
        <taxon>Peronosporomycetes</taxon>
        <taxon>Peronosporales</taxon>
        <taxon>Peronosporaceae</taxon>
        <taxon>Phytophthora</taxon>
    </lineage>
</organism>
<dbReference type="EMBL" id="JAENGZ010000603">
    <property type="protein sequence ID" value="KAG6956504.1"/>
    <property type="molecule type" value="Genomic_DNA"/>
</dbReference>
<dbReference type="EMBL" id="MJFZ01000659">
    <property type="protein sequence ID" value="RAW26353.1"/>
    <property type="molecule type" value="Genomic_DNA"/>
</dbReference>
<gene>
    <name evidence="7" type="ORF">JG687_00010553</name>
    <name evidence="8" type="ORF">PC110_g17254</name>
    <name evidence="2" type="ORF">PC113_g9441</name>
    <name evidence="3" type="ORF">PC115_g9190</name>
    <name evidence="4" type="ORF">PC117_g8656</name>
    <name evidence="5" type="ORF">PC118_g8471</name>
    <name evidence="6" type="ORF">PC129_g7272</name>
</gene>
<dbReference type="Proteomes" id="UP000697107">
    <property type="component" value="Unassembled WGS sequence"/>
</dbReference>
<reference evidence="7" key="3">
    <citation type="submission" date="2021-01" db="EMBL/GenBank/DDBJ databases">
        <title>Phytophthora aleatoria, a newly-described species from Pinus radiata is distinct from Phytophthora cactorum isolates based on comparative genomics.</title>
        <authorList>
            <person name="Mcdougal R."/>
            <person name="Panda P."/>
            <person name="Williams N."/>
            <person name="Studholme D.J."/>
        </authorList>
    </citation>
    <scope>NUCLEOTIDE SEQUENCE</scope>
    <source>
        <strain evidence="7">NZFS 3830</strain>
    </source>
</reference>
<dbReference type="EMBL" id="RCMI01000248">
    <property type="protein sequence ID" value="KAG2922629.1"/>
    <property type="molecule type" value="Genomic_DNA"/>
</dbReference>
<accession>A0A329RNR7</accession>
<dbReference type="VEuPathDB" id="FungiDB:PC110_g17254"/>
<name>A0A329RNR7_9STRA</name>
<feature type="region of interest" description="Disordered" evidence="1">
    <location>
        <begin position="31"/>
        <end position="52"/>
    </location>
</feature>
<dbReference type="Proteomes" id="UP000735874">
    <property type="component" value="Unassembled WGS sequence"/>
</dbReference>
<keyword evidence="9" id="KW-1185">Reference proteome</keyword>
<evidence type="ECO:0000256" key="1">
    <source>
        <dbReference type="SAM" id="MobiDB-lite"/>
    </source>
</evidence>
<proteinExistence type="predicted"/>
<protein>
    <submittedName>
        <fullName evidence="8">Uncharacterized protein</fullName>
    </submittedName>
</protein>
<dbReference type="OrthoDB" id="10278049at2759"/>
<dbReference type="Proteomes" id="UP000251314">
    <property type="component" value="Unassembled WGS sequence"/>
</dbReference>
<dbReference type="EMBL" id="RCMG01000236">
    <property type="protein sequence ID" value="KAG2858883.1"/>
    <property type="molecule type" value="Genomic_DNA"/>
</dbReference>
<dbReference type="Proteomes" id="UP000774804">
    <property type="component" value="Unassembled WGS sequence"/>
</dbReference>
<comment type="caution">
    <text evidence="8">The sequence shown here is derived from an EMBL/GenBank/DDBJ whole genome shotgun (WGS) entry which is preliminary data.</text>
</comment>
<evidence type="ECO:0000313" key="6">
    <source>
        <dbReference type="EMBL" id="KAG3222019.1"/>
    </source>
</evidence>
<dbReference type="Proteomes" id="UP000760860">
    <property type="component" value="Unassembled WGS sequence"/>
</dbReference>
<dbReference type="EMBL" id="RCMK01000190">
    <property type="protein sequence ID" value="KAG2945171.1"/>
    <property type="molecule type" value="Genomic_DNA"/>
</dbReference>
<dbReference type="EMBL" id="RCML01000218">
    <property type="protein sequence ID" value="KAG2985139.1"/>
    <property type="molecule type" value="Genomic_DNA"/>
</dbReference>
<evidence type="ECO:0000313" key="8">
    <source>
        <dbReference type="EMBL" id="RAW26353.1"/>
    </source>
</evidence>